<dbReference type="Proteomes" id="UP000636110">
    <property type="component" value="Unassembled WGS sequence"/>
</dbReference>
<comment type="similarity">
    <text evidence="1 2">Belongs to the small heat shock protein (HSP20) family.</text>
</comment>
<dbReference type="Pfam" id="PF00011">
    <property type="entry name" value="HSP20"/>
    <property type="match status" value="1"/>
</dbReference>
<evidence type="ECO:0000313" key="5">
    <source>
        <dbReference type="Proteomes" id="UP000636110"/>
    </source>
</evidence>
<reference evidence="4 5" key="1">
    <citation type="submission" date="2019-11" db="EMBL/GenBank/DDBJ databases">
        <title>Description of Pedobacter sp. LMG 31462T.</title>
        <authorList>
            <person name="Carlier A."/>
            <person name="Qi S."/>
            <person name="Vandamme P."/>
        </authorList>
    </citation>
    <scope>NUCLEOTIDE SEQUENCE [LARGE SCALE GENOMIC DNA]</scope>
    <source>
        <strain evidence="4 5">LMG 31462</strain>
    </source>
</reference>
<organism evidence="4 5">
    <name type="scientific">Pedobacter gandavensis</name>
    <dbReference type="NCBI Taxonomy" id="2679963"/>
    <lineage>
        <taxon>Bacteria</taxon>
        <taxon>Pseudomonadati</taxon>
        <taxon>Bacteroidota</taxon>
        <taxon>Sphingobacteriia</taxon>
        <taxon>Sphingobacteriales</taxon>
        <taxon>Sphingobacteriaceae</taxon>
        <taxon>Pedobacter</taxon>
    </lineage>
</organism>
<dbReference type="SUPFAM" id="SSF49764">
    <property type="entry name" value="HSP20-like chaperones"/>
    <property type="match status" value="1"/>
</dbReference>
<sequence length="146" mass="16444">MSLVKFNNGAKNTGLMNDFNDVFGSIFTDALLPSHLITKIPAVNVSETNDQYHIEMAVPGLKKEDFKVNLEGDVLTISAEVKKEDKKEEKQYKKQEFSYSSFLRSFTLPDSVDHGSIDATYKDGVLVIEVAKKEEAKNLVRQIEIK</sequence>
<dbReference type="CDD" id="cd06464">
    <property type="entry name" value="ACD_sHsps-like"/>
    <property type="match status" value="1"/>
</dbReference>
<dbReference type="EMBL" id="WNXC01000001">
    <property type="protein sequence ID" value="MBB2148558.1"/>
    <property type="molecule type" value="Genomic_DNA"/>
</dbReference>
<keyword evidence="5" id="KW-1185">Reference proteome</keyword>
<dbReference type="InterPro" id="IPR031107">
    <property type="entry name" value="Small_HSP"/>
</dbReference>
<dbReference type="RefSeq" id="WP_182954639.1">
    <property type="nucleotide sequence ID" value="NZ_WNXC01000001.1"/>
</dbReference>
<feature type="domain" description="SHSP" evidence="3">
    <location>
        <begin position="34"/>
        <end position="146"/>
    </location>
</feature>
<protein>
    <submittedName>
        <fullName evidence="4">Hsp20 family protein</fullName>
    </submittedName>
</protein>
<accession>A0ABR6EVT6</accession>
<evidence type="ECO:0000256" key="2">
    <source>
        <dbReference type="RuleBase" id="RU003616"/>
    </source>
</evidence>
<dbReference type="Gene3D" id="2.60.40.790">
    <property type="match status" value="1"/>
</dbReference>
<dbReference type="InterPro" id="IPR008978">
    <property type="entry name" value="HSP20-like_chaperone"/>
</dbReference>
<evidence type="ECO:0000256" key="1">
    <source>
        <dbReference type="PROSITE-ProRule" id="PRU00285"/>
    </source>
</evidence>
<proteinExistence type="inferred from homology"/>
<evidence type="ECO:0000259" key="3">
    <source>
        <dbReference type="PROSITE" id="PS01031"/>
    </source>
</evidence>
<dbReference type="InterPro" id="IPR002068">
    <property type="entry name" value="A-crystallin/Hsp20_dom"/>
</dbReference>
<comment type="caution">
    <text evidence="4">The sequence shown here is derived from an EMBL/GenBank/DDBJ whole genome shotgun (WGS) entry which is preliminary data.</text>
</comment>
<dbReference type="PROSITE" id="PS01031">
    <property type="entry name" value="SHSP"/>
    <property type="match status" value="1"/>
</dbReference>
<evidence type="ECO:0000313" key="4">
    <source>
        <dbReference type="EMBL" id="MBB2148558.1"/>
    </source>
</evidence>
<gene>
    <name evidence="4" type="ORF">GM920_06490</name>
</gene>
<name>A0ABR6EVT6_9SPHI</name>
<dbReference type="PANTHER" id="PTHR11527">
    <property type="entry name" value="HEAT-SHOCK PROTEIN 20 FAMILY MEMBER"/>
    <property type="match status" value="1"/>
</dbReference>